<protein>
    <submittedName>
        <fullName evidence="2">Cation transport protein</fullName>
    </submittedName>
</protein>
<evidence type="ECO:0000256" key="1">
    <source>
        <dbReference type="SAM" id="Phobius"/>
    </source>
</evidence>
<proteinExistence type="predicted"/>
<dbReference type="Proteomes" id="UP000323075">
    <property type="component" value="Unassembled WGS sequence"/>
</dbReference>
<keyword evidence="1" id="KW-0812">Transmembrane</keyword>
<comment type="caution">
    <text evidence="2">The sequence shown here is derived from an EMBL/GenBank/DDBJ whole genome shotgun (WGS) entry which is preliminary data.</text>
</comment>
<evidence type="ECO:0000313" key="2">
    <source>
        <dbReference type="EMBL" id="TYO81697.1"/>
    </source>
</evidence>
<feature type="transmembrane region" description="Helical" evidence="1">
    <location>
        <begin position="23"/>
        <end position="45"/>
    </location>
</feature>
<sequence>MGPAGTNFALVWQALTGDDEFRVYAGVVGVFTSVSKLVLVGLMWVGRLEILPVLVLFTGSYWRD</sequence>
<dbReference type="AlphaFoldDB" id="A0A663AB60"/>
<dbReference type="GeneID" id="68694376"/>
<gene>
    <name evidence="2" type="ORF">APQ99_00206</name>
</gene>
<organism evidence="2 3">
    <name type="scientific">Halobacterium salinarum (strain ATCC 33171 / DSM 3754 / JCM 8978 / NBRC 102687 / NCIMB 764 / 91-R6)</name>
    <dbReference type="NCBI Taxonomy" id="2597657"/>
    <lineage>
        <taxon>Archaea</taxon>
        <taxon>Methanobacteriati</taxon>
        <taxon>Methanobacteriota</taxon>
        <taxon>Stenosarchaea group</taxon>
        <taxon>Halobacteria</taxon>
        <taxon>Halobacteriales</taxon>
        <taxon>Halobacteriaceae</taxon>
        <taxon>Halobacterium</taxon>
    </lineage>
</organism>
<dbReference type="RefSeq" id="WP_049892514.1">
    <property type="nucleotide sequence ID" value="NZ_VRYN01000001.1"/>
</dbReference>
<dbReference type="EMBL" id="VRYN01000001">
    <property type="protein sequence ID" value="TYO81697.1"/>
    <property type="molecule type" value="Genomic_DNA"/>
</dbReference>
<keyword evidence="1" id="KW-1133">Transmembrane helix</keyword>
<reference evidence="2 3" key="1">
    <citation type="submission" date="2019-07" db="EMBL/GenBank/DDBJ databases">
        <title>Genomic Encyclopedia of Archaeal and Bacterial Type Strains, Phase II (KMG-II): from individual species to whole genera.</title>
        <authorList>
            <person name="Goeker M."/>
        </authorList>
    </citation>
    <scope>NUCLEOTIDE SEQUENCE [LARGE SCALE GENOMIC DNA]</scope>
    <source>
        <strain evidence="2 3">DSM 3754</strain>
    </source>
</reference>
<name>A0A663AB60_HALS9</name>
<keyword evidence="1" id="KW-0472">Membrane</keyword>
<accession>A0A663AB60</accession>
<evidence type="ECO:0000313" key="3">
    <source>
        <dbReference type="Proteomes" id="UP000323075"/>
    </source>
</evidence>